<feature type="domain" description="eCIS core" evidence="2">
    <location>
        <begin position="128"/>
        <end position="204"/>
    </location>
</feature>
<dbReference type="RefSeq" id="WP_206715673.1">
    <property type="nucleotide sequence ID" value="NZ_CP071091.1"/>
</dbReference>
<keyword evidence="4" id="KW-1185">Reference proteome</keyword>
<proteinExistence type="predicted"/>
<dbReference type="EMBL" id="CP071091">
    <property type="protein sequence ID" value="QSQ13872.1"/>
    <property type="molecule type" value="Genomic_DNA"/>
</dbReference>
<feature type="region of interest" description="Disordered" evidence="1">
    <location>
        <begin position="1"/>
        <end position="46"/>
    </location>
</feature>
<accession>A0ABX7N536</accession>
<evidence type="ECO:0000259" key="2">
    <source>
        <dbReference type="Pfam" id="PF13699"/>
    </source>
</evidence>
<gene>
    <name evidence="3" type="ORF">JY572_37040</name>
</gene>
<dbReference type="Proteomes" id="UP000663090">
    <property type="component" value="Chromosome"/>
</dbReference>
<dbReference type="InterPro" id="IPR025295">
    <property type="entry name" value="eCIS_core_dom"/>
</dbReference>
<feature type="compositionally biased region" description="Low complexity" evidence="1">
    <location>
        <begin position="12"/>
        <end position="21"/>
    </location>
</feature>
<evidence type="ECO:0000313" key="4">
    <source>
        <dbReference type="Proteomes" id="UP000663090"/>
    </source>
</evidence>
<dbReference type="Pfam" id="PF13699">
    <property type="entry name" value="eCIS_core"/>
    <property type="match status" value="1"/>
</dbReference>
<organism evidence="3 4">
    <name type="scientific">Myxococcus landrumensis</name>
    <dbReference type="NCBI Taxonomy" id="2813577"/>
    <lineage>
        <taxon>Bacteria</taxon>
        <taxon>Pseudomonadati</taxon>
        <taxon>Myxococcota</taxon>
        <taxon>Myxococcia</taxon>
        <taxon>Myxococcales</taxon>
        <taxon>Cystobacterineae</taxon>
        <taxon>Myxococcaceae</taxon>
        <taxon>Myxococcus</taxon>
    </lineage>
</organism>
<reference evidence="3 4" key="1">
    <citation type="submission" date="2021-02" db="EMBL/GenBank/DDBJ databases">
        <title>De Novo genome assembly of isolated myxobacteria.</title>
        <authorList>
            <person name="Stevens D.C."/>
        </authorList>
    </citation>
    <scope>NUCLEOTIDE SEQUENCE [LARGE SCALE GENOMIC DNA]</scope>
    <source>
        <strain evidence="3 4">SCHIC003</strain>
    </source>
</reference>
<protein>
    <submittedName>
        <fullName evidence="3">DUF4157 domain-containing protein</fullName>
    </submittedName>
</protein>
<feature type="compositionally biased region" description="Polar residues" evidence="1">
    <location>
        <begin position="25"/>
        <end position="35"/>
    </location>
</feature>
<evidence type="ECO:0000256" key="1">
    <source>
        <dbReference type="SAM" id="MobiDB-lite"/>
    </source>
</evidence>
<sequence>METAQHKTVNRAATTSPAPAAHPVVQSTLRVSSPKDSAEVEAESTAKKVMRMGAPETSVMASSGDVGLQRKPAVDEKLKDGPPRRMQSPHVARFADAVGMMQRKAEGQPNVASNVAADIANSSSSGAPLPLSVRRFMEPRFKADFSGVRIHTGSKAAQMSRQLNAQAFTVGNQIYFGKDRFRPDSSDGQELIAHELTHTIQQGAAPQQATVHRSEDVTVTQQSAPQVQRLGISDALDYFADKAYNIPGYRMFTIILGVNPINMSRVDRSAANIMRAIVEFLPGGNLITQALDNHGVFEKVGAWVEQQISSLGMTGRLIKDGIDRFLDSLGWSDIFDLGGVWERAKRIFTEPIDRIISFGKGLITGIIKFIKDAILRPLGRLAEGTRGYDLLKAILGEDPVTGDPVPRNADTLIGGFMKLIGQEEVWNNLKQSNAVARAWAWFQGAMGALMGFVREIPGLFVQAFTSLELMDIVLLPRAFSKVAAVFGGFIGRFISWAGEAVWNLLEIIFAVVAPGVMPYLKKAAATFRTILRNPIGFIGNLVRAGIMGFRQFSTNFLTHLRASLVGWITGAMGGAGIHIPQGLTLPEILKFVLSVLGLTWQNIRQKLVRAVGEPAVRAMETAFDLVVTLVTQGPAAAWEKILESLTNLRDMVMEQIMTFVKDRVVQAAITRLLTSLNPAGAFIQAIIAIYNTVMFFVERLRQISQVAASFIDSLAAIASGALAPAASRVERTMAGMLTLVISFLARIAGLGRVSDAVTGVINRVRQPIDRGLDRVVDWLVAQARRLGRFIAQAGVPQDPAERLRLGMTAAVAAVNRFAGRRVGVAVLNPLLAAIRMRYGFQTLTVVPVQRRWSVRGQVNPSADANTNALNETVPASHAFRYTIKAEPGIVQTARVGQSRGGQLAAASGARSPRAYIGNTPASLGGAQPAAIASQYLNAFGSPQEASQRFSLVVALNAIDDLAGRNVAEITRRASGGAGAAYPWAVIGLVWRPRWADRETNAEAASVADVRRVYNDAQLTPPESRAAAEAEEARNRGNAAIIPYGTLRTQLLQSGETSSFRAALLRRADTVFVHVSDADIVNFNPAREGAGAGNNEALFQRFDRILNAVVGDVGQRSRRGRRHSDGGAPIVATGGYEFELQMDPPVAGQTADLRTRLSAQLDMAVRQAMASVDPRAVYFPEPNLLIELTPQTLRASFGTGRPESRRVIESIEASGARPQLVFDLQASLATGVSRFTISVAGTSIRTTWAQMADLTNAELQRMLNSSQSHARQRNWAMQICTSYHLPAQTALRPLNDLWTRFFPVSSLLCGYDVGTLKRNVVGDQFTSMSGYGQVDDIRQQLILSIARRETPTEEHRQLANRIIELARQGGLGLGRALAEMFRRSSSGG</sequence>
<evidence type="ECO:0000313" key="3">
    <source>
        <dbReference type="EMBL" id="QSQ13872.1"/>
    </source>
</evidence>
<name>A0ABX7N536_9BACT</name>